<dbReference type="InterPro" id="IPR010662">
    <property type="entry name" value="RBBP9/YdeN"/>
</dbReference>
<keyword evidence="2" id="KW-1185">Reference proteome</keyword>
<dbReference type="OrthoDB" id="9804993at2"/>
<dbReference type="eggNOG" id="COG3545">
    <property type="taxonomic scope" value="Bacteria"/>
</dbReference>
<dbReference type="EMBL" id="AFHG01000034">
    <property type="protein sequence ID" value="EGK72617.1"/>
    <property type="molecule type" value="Genomic_DNA"/>
</dbReference>
<dbReference type="Gene3D" id="3.40.50.1820">
    <property type="entry name" value="alpha/beta hydrolase"/>
    <property type="match status" value="1"/>
</dbReference>
<protein>
    <recommendedName>
        <fullName evidence="3">Alpha/beta hydrolase</fullName>
    </recommendedName>
</protein>
<reference evidence="1 2" key="1">
    <citation type="journal article" date="2011" name="J. Bacteriol.">
        <title>Genome sequence of Methyloversatilis universalis FAM5T, a methylotrophic representative of the order Rhodocyclales.</title>
        <authorList>
            <person name="Kittichotirat W."/>
            <person name="Good N.M."/>
            <person name="Hall R."/>
            <person name="Bringel F."/>
            <person name="Lajus A."/>
            <person name="Medigue C."/>
            <person name="Smalley N.E."/>
            <person name="Beck D."/>
            <person name="Bumgarner R."/>
            <person name="Vuilleumier S."/>
            <person name="Kalyuzhnaya M.G."/>
        </authorList>
    </citation>
    <scope>NUCLEOTIDE SEQUENCE [LARGE SCALE GENOMIC DNA]</scope>
    <source>
        <strain evidence="2">ATCC BAA-1314 / JCM 13912 / FAM5</strain>
    </source>
</reference>
<organism evidence="1 2">
    <name type="scientific">Methyloversatilis universalis (strain ATCC BAA-1314 / DSM 25237 / JCM 13912 / CCUG 52030 / FAM5)</name>
    <dbReference type="NCBI Taxonomy" id="1000565"/>
    <lineage>
        <taxon>Bacteria</taxon>
        <taxon>Pseudomonadati</taxon>
        <taxon>Pseudomonadota</taxon>
        <taxon>Betaproteobacteria</taxon>
        <taxon>Nitrosomonadales</taxon>
        <taxon>Sterolibacteriaceae</taxon>
        <taxon>Methyloversatilis</taxon>
    </lineage>
</organism>
<accession>F5RA14</accession>
<dbReference type="RefSeq" id="WP_008059601.1">
    <property type="nucleotide sequence ID" value="NZ_AFHG01000034.1"/>
</dbReference>
<dbReference type="SUPFAM" id="SSF53474">
    <property type="entry name" value="alpha/beta-Hydrolases"/>
    <property type="match status" value="1"/>
</dbReference>
<dbReference type="AlphaFoldDB" id="F5RA14"/>
<dbReference type="InterPro" id="IPR029058">
    <property type="entry name" value="AB_hydrolase_fold"/>
</dbReference>
<dbReference type="Pfam" id="PF06821">
    <property type="entry name" value="Ser_hydrolase"/>
    <property type="match status" value="1"/>
</dbReference>
<gene>
    <name evidence="1" type="ORF">METUNv1_01092</name>
</gene>
<name>F5RA14_METUF</name>
<dbReference type="Proteomes" id="UP000005019">
    <property type="component" value="Unassembled WGS sequence"/>
</dbReference>
<evidence type="ECO:0008006" key="3">
    <source>
        <dbReference type="Google" id="ProtNLM"/>
    </source>
</evidence>
<sequence length="222" mass="24378">MSATILIVPGLHGAPPEHWLSWLEHELAGSQRVEQDDWNEPVLAHWAGRVKRAIDRAAGPVWIVAHGFGCLAALLAACDRTDRVAGALLVAPANPERYSADGLITEGEDGRPRHPSVSGLLPQVPPGFTTLLVAHDRDPDLRLISASQWAERWGSRLVLSSALGDIDPARHAGPWPQCLRLFRLMHHAQRDLPLGSLAEDTEPAPRRHGWLAKLRRQSRATL</sequence>
<dbReference type="GO" id="GO:0016787">
    <property type="term" value="F:hydrolase activity"/>
    <property type="evidence" value="ECO:0007669"/>
    <property type="project" value="InterPro"/>
</dbReference>
<evidence type="ECO:0000313" key="2">
    <source>
        <dbReference type="Proteomes" id="UP000005019"/>
    </source>
</evidence>
<proteinExistence type="predicted"/>
<comment type="caution">
    <text evidence="1">The sequence shown here is derived from an EMBL/GenBank/DDBJ whole genome shotgun (WGS) entry which is preliminary data.</text>
</comment>
<evidence type="ECO:0000313" key="1">
    <source>
        <dbReference type="EMBL" id="EGK72617.1"/>
    </source>
</evidence>
<dbReference type="STRING" id="1000565.METUNv1_01092"/>